<feature type="domain" description="Aldehyde oxidase/xanthine dehydrogenase a/b hammerhead" evidence="1">
    <location>
        <begin position="37"/>
        <end position="141"/>
    </location>
</feature>
<evidence type="ECO:0000259" key="1">
    <source>
        <dbReference type="SMART" id="SM01008"/>
    </source>
</evidence>
<accession>A0ABQ1H1N8</accession>
<dbReference type="SUPFAM" id="SSF54665">
    <property type="entry name" value="CO dehydrogenase molybdoprotein N-domain-like"/>
    <property type="match status" value="1"/>
</dbReference>
<gene>
    <name evidence="2" type="ORF">GCM10011395_27520</name>
</gene>
<evidence type="ECO:0000313" key="3">
    <source>
        <dbReference type="Proteomes" id="UP000618591"/>
    </source>
</evidence>
<dbReference type="Gene3D" id="3.30.365.10">
    <property type="entry name" value="Aldehyde oxidase/xanthine dehydrogenase, molybdopterin binding domain"/>
    <property type="match status" value="4"/>
</dbReference>
<dbReference type="Gene3D" id="3.90.1170.50">
    <property type="entry name" value="Aldehyde oxidase/xanthine dehydrogenase, a/b hammerhead"/>
    <property type="match status" value="1"/>
</dbReference>
<dbReference type="PANTHER" id="PTHR11908">
    <property type="entry name" value="XANTHINE DEHYDROGENASE"/>
    <property type="match status" value="1"/>
</dbReference>
<keyword evidence="3" id="KW-1185">Reference proteome</keyword>
<dbReference type="Pfam" id="PF01315">
    <property type="entry name" value="Ald_Xan_dh_C"/>
    <property type="match status" value="1"/>
</dbReference>
<dbReference type="Pfam" id="PF02738">
    <property type="entry name" value="MoCoBD_1"/>
    <property type="match status" value="1"/>
</dbReference>
<dbReference type="PANTHER" id="PTHR11908:SF123">
    <property type="entry name" value="ALDEHYDE OXIDOREDUCTASE MOLYBDENUM-BINDING SUBUNIT PAOC"/>
    <property type="match status" value="1"/>
</dbReference>
<dbReference type="Proteomes" id="UP000618591">
    <property type="component" value="Unassembled WGS sequence"/>
</dbReference>
<protein>
    <submittedName>
        <fullName evidence="2">Xanthine dehydrogenase</fullName>
    </submittedName>
</protein>
<dbReference type="RefSeq" id="WP_188448441.1">
    <property type="nucleotide sequence ID" value="NZ_BMDW01000018.1"/>
</dbReference>
<dbReference type="InterPro" id="IPR037165">
    <property type="entry name" value="AldOxase/xan_DH_Mopterin-bd_sf"/>
</dbReference>
<name>A0ABQ1H1N8_9SPHN</name>
<reference evidence="3" key="1">
    <citation type="journal article" date="2019" name="Int. J. Syst. Evol. Microbiol.">
        <title>The Global Catalogue of Microorganisms (GCM) 10K type strain sequencing project: providing services to taxonomists for standard genome sequencing and annotation.</title>
        <authorList>
            <consortium name="The Broad Institute Genomics Platform"/>
            <consortium name="The Broad Institute Genome Sequencing Center for Infectious Disease"/>
            <person name="Wu L."/>
            <person name="Ma J."/>
        </authorList>
    </citation>
    <scope>NUCLEOTIDE SEQUENCE [LARGE SCALE GENOMIC DNA]</scope>
    <source>
        <strain evidence="3">CGMCC 1.10106</strain>
    </source>
</reference>
<dbReference type="InterPro" id="IPR000674">
    <property type="entry name" value="Ald_Oxase/Xan_DH_a/b"/>
</dbReference>
<dbReference type="Pfam" id="PF20256">
    <property type="entry name" value="MoCoBD_2"/>
    <property type="match status" value="1"/>
</dbReference>
<proteinExistence type="predicted"/>
<dbReference type="InterPro" id="IPR046867">
    <property type="entry name" value="AldOxase/xan_DH_MoCoBD2"/>
</dbReference>
<sequence>MAEFKMDADHPGIAMDRGVQGVLGVGLDRSEGALKVSGTARYGYEHRVEGDVAYGYLITAPAAKGTVTGFDADAARALPGVIDVMLDDPRIPRQAAAFGPAHAGNDAIDHWDQVVGVAIAESFEAARAAAKAVVVHVEREQGQFDTMANIAHANPPPRDSRLQDVAKGDIDAAMAAAHAAGGVTIDQVYTTPNQVHAAMEPHASVAVWDGDQLTLHSSLQILAVAKPMLAKAIGITADKVRILSPYIGGGFGSKMLGPEAVLAAIAAQKIGRPVKIAMARAQLFHNIYRRTDTNQRIRLAADKDGKLLGLAHDSVVSQCPDGGFMEPVALGSLALYDAPVRQFTHKVVTLDMVMAGAVRAPGEAVGTLALETAIDEIAEALGRDPIDFRKLNEPAVDPLTGAPFSTRALVECLDQGAEAFGWAKRSPTPGQRREGEWLIGMGVAAAVRINLLVDSEARVTLKPDGRALVETDMTDIGTGTYTILAQIAGEALGLPMESIDVVLGDTDLPPGAGSGGSFGAASAGSSVALACEDVVAVLAERMDAKPEDMTLKDGHAVAGNRRVPLGDLVGAEALVGKGKISQGSNAKTFSQAAHGAQFAEVAVNVVTGETRVRRMLGVFEAGRILNAKLARSQAIGGMIWGIGYALMEDAVLDQRYGQFVNHDLGEYHIPAHADVPPLDVLFIEKIDRHANPIGVKGLGELSISGAGAAVTNAIYNACGVRARDFPLTLDKVLAGLPEI</sequence>
<dbReference type="InterPro" id="IPR016208">
    <property type="entry name" value="Ald_Oxase/xanthine_DH-like"/>
</dbReference>
<organism evidence="2 3">
    <name type="scientific">Sphingomonas psychrolutea</name>
    <dbReference type="NCBI Taxonomy" id="1259676"/>
    <lineage>
        <taxon>Bacteria</taxon>
        <taxon>Pseudomonadati</taxon>
        <taxon>Pseudomonadota</taxon>
        <taxon>Alphaproteobacteria</taxon>
        <taxon>Sphingomonadales</taxon>
        <taxon>Sphingomonadaceae</taxon>
        <taxon>Sphingomonas</taxon>
    </lineage>
</organism>
<dbReference type="SMART" id="SM01008">
    <property type="entry name" value="Ald_Xan_dh_C"/>
    <property type="match status" value="1"/>
</dbReference>
<evidence type="ECO:0000313" key="2">
    <source>
        <dbReference type="EMBL" id="GGA55583.1"/>
    </source>
</evidence>
<dbReference type="SUPFAM" id="SSF56003">
    <property type="entry name" value="Molybdenum cofactor-binding domain"/>
    <property type="match status" value="1"/>
</dbReference>
<comment type="caution">
    <text evidence="2">The sequence shown here is derived from an EMBL/GenBank/DDBJ whole genome shotgun (WGS) entry which is preliminary data.</text>
</comment>
<dbReference type="InterPro" id="IPR036856">
    <property type="entry name" value="Ald_Oxase/Xan_DH_a/b_sf"/>
</dbReference>
<dbReference type="InterPro" id="IPR008274">
    <property type="entry name" value="AldOxase/xan_DH_MoCoBD1"/>
</dbReference>
<dbReference type="EMBL" id="BMDW01000018">
    <property type="protein sequence ID" value="GGA55583.1"/>
    <property type="molecule type" value="Genomic_DNA"/>
</dbReference>